<dbReference type="EMBL" id="JAATJE010000002">
    <property type="protein sequence ID" value="NJC34483.1"/>
    <property type="molecule type" value="Genomic_DNA"/>
</dbReference>
<organism evidence="5 6">
    <name type="scientific">Sphingomonas jejuensis</name>
    <dbReference type="NCBI Taxonomy" id="904715"/>
    <lineage>
        <taxon>Bacteria</taxon>
        <taxon>Pseudomonadati</taxon>
        <taxon>Pseudomonadota</taxon>
        <taxon>Alphaproteobacteria</taxon>
        <taxon>Sphingomonadales</taxon>
        <taxon>Sphingomonadaceae</taxon>
        <taxon>Sphingomonas</taxon>
    </lineage>
</organism>
<evidence type="ECO:0000256" key="1">
    <source>
        <dbReference type="ARBA" id="ARBA00023002"/>
    </source>
</evidence>
<gene>
    <name evidence="5" type="ORF">GGR88_001997</name>
</gene>
<protein>
    <submittedName>
        <fullName evidence="5">Glucose-fructose oxidoreductase</fullName>
        <ecNumber evidence="5">1.1.99.28</ecNumber>
    </submittedName>
</protein>
<dbReference type="SUPFAM" id="SSF55347">
    <property type="entry name" value="Glyceraldehyde-3-phosphate dehydrogenase-like, C-terminal domain"/>
    <property type="match status" value="1"/>
</dbReference>
<sequence>MVGRRQMVGAVGAGLAAAILSGVAPAALQGTGRRARQDGRMGYAIVGLGNYGTRQIMPSFVHSRNARIAALVSGTPAKLERYGAEYDVPTTHRYSYQDFDRIRDNPDIDIVYVVLPVSMHAEYSIRASRAGKHVMCEKPMAMSAVECQSMIDAATAADRQLMIGYRSRFEPNNIHAIALARSGRIGAHRVFDSQHGFAASLQSGWRLDRSMSGGGSMMDIGIYGLNAARYMLGEEPTEVIAMDATDRTDPRFRTVEDRLLSTLRFPSGAVAQLVSSYSSHHNRYRLSGADGFIDADPGTPYEGQRLRLKAGDEDVRDVTRPVGPREQFAGQLDHLPTAIREGRRNIVPGEEGLADIRIIEAMYRSAAERQPVRLA</sequence>
<evidence type="ECO:0000313" key="6">
    <source>
        <dbReference type="Proteomes" id="UP000734218"/>
    </source>
</evidence>
<dbReference type="InterPro" id="IPR004104">
    <property type="entry name" value="Gfo/Idh/MocA-like_OxRdtase_C"/>
</dbReference>
<dbReference type="PANTHER" id="PTHR43818">
    <property type="entry name" value="BCDNA.GH03377"/>
    <property type="match status" value="1"/>
</dbReference>
<dbReference type="InterPro" id="IPR000683">
    <property type="entry name" value="Gfo/Idh/MocA-like_OxRdtase_N"/>
</dbReference>
<dbReference type="SUPFAM" id="SSF51735">
    <property type="entry name" value="NAD(P)-binding Rossmann-fold domains"/>
    <property type="match status" value="1"/>
</dbReference>
<dbReference type="Pfam" id="PF02894">
    <property type="entry name" value="GFO_IDH_MocA_C"/>
    <property type="match status" value="1"/>
</dbReference>
<dbReference type="PRINTS" id="PR01775">
    <property type="entry name" value="GLFROXRDTASE"/>
</dbReference>
<dbReference type="EC" id="1.1.99.28" evidence="5"/>
<feature type="domain" description="Gfo/Idh/MocA-like oxidoreductase N-terminal" evidence="3">
    <location>
        <begin position="42"/>
        <end position="165"/>
    </location>
</feature>
<keyword evidence="6" id="KW-1185">Reference proteome</keyword>
<comment type="caution">
    <text evidence="5">The sequence shown here is derived from an EMBL/GenBank/DDBJ whole genome shotgun (WGS) entry which is preliminary data.</text>
</comment>
<feature type="chain" id="PRO_5045342488" evidence="2">
    <location>
        <begin position="27"/>
        <end position="375"/>
    </location>
</feature>
<dbReference type="InterPro" id="IPR006311">
    <property type="entry name" value="TAT_signal"/>
</dbReference>
<evidence type="ECO:0000259" key="3">
    <source>
        <dbReference type="Pfam" id="PF01408"/>
    </source>
</evidence>
<keyword evidence="2" id="KW-0732">Signal</keyword>
<evidence type="ECO:0000313" key="5">
    <source>
        <dbReference type="EMBL" id="NJC34483.1"/>
    </source>
</evidence>
<dbReference type="InterPro" id="IPR036291">
    <property type="entry name" value="NAD(P)-bd_dom_sf"/>
</dbReference>
<name>A0ABX0XM78_9SPHN</name>
<dbReference type="Pfam" id="PF01408">
    <property type="entry name" value="GFO_IDH_MocA"/>
    <property type="match status" value="1"/>
</dbReference>
<reference evidence="5 6" key="1">
    <citation type="submission" date="2020-03" db="EMBL/GenBank/DDBJ databases">
        <title>Genomic Encyclopedia of Type Strains, Phase IV (KMG-IV): sequencing the most valuable type-strain genomes for metagenomic binning, comparative biology and taxonomic classification.</title>
        <authorList>
            <person name="Goeker M."/>
        </authorList>
    </citation>
    <scope>NUCLEOTIDE SEQUENCE [LARGE SCALE GENOMIC DNA]</scope>
    <source>
        <strain evidence="5 6">DSM 27651</strain>
    </source>
</reference>
<dbReference type="Proteomes" id="UP000734218">
    <property type="component" value="Unassembled WGS sequence"/>
</dbReference>
<evidence type="ECO:0000256" key="2">
    <source>
        <dbReference type="SAM" id="SignalP"/>
    </source>
</evidence>
<dbReference type="Gene3D" id="3.30.360.10">
    <property type="entry name" value="Dihydrodipicolinate Reductase, domain 2"/>
    <property type="match status" value="1"/>
</dbReference>
<feature type="domain" description="Gfo/Idh/MocA-like oxidoreductase C-terminal" evidence="4">
    <location>
        <begin position="182"/>
        <end position="374"/>
    </location>
</feature>
<evidence type="ECO:0000259" key="4">
    <source>
        <dbReference type="Pfam" id="PF02894"/>
    </source>
</evidence>
<dbReference type="InterPro" id="IPR008354">
    <property type="entry name" value="Glc-Fru_OxRdtase_bac"/>
</dbReference>
<dbReference type="Gene3D" id="3.40.50.720">
    <property type="entry name" value="NAD(P)-binding Rossmann-like Domain"/>
    <property type="match status" value="1"/>
</dbReference>
<dbReference type="RefSeq" id="WP_167954559.1">
    <property type="nucleotide sequence ID" value="NZ_JAATJE010000002.1"/>
</dbReference>
<proteinExistence type="predicted"/>
<keyword evidence="1 5" id="KW-0560">Oxidoreductase</keyword>
<dbReference type="PANTHER" id="PTHR43818:SF11">
    <property type="entry name" value="BCDNA.GH03377"/>
    <property type="match status" value="1"/>
</dbReference>
<dbReference type="PROSITE" id="PS51318">
    <property type="entry name" value="TAT"/>
    <property type="match status" value="1"/>
</dbReference>
<dbReference type="InterPro" id="IPR050463">
    <property type="entry name" value="Gfo/Idh/MocA_oxidrdct_glycsds"/>
</dbReference>
<feature type="signal peptide" evidence="2">
    <location>
        <begin position="1"/>
        <end position="26"/>
    </location>
</feature>
<dbReference type="GO" id="GO:0047061">
    <property type="term" value="F:glucose-fructose oxidoreductase activity"/>
    <property type="evidence" value="ECO:0007669"/>
    <property type="project" value="UniProtKB-EC"/>
</dbReference>
<accession>A0ABX0XM78</accession>